<name>A0A2T3A1N0_9PEZI</name>
<dbReference type="AlphaFoldDB" id="A0A2T3A1N0"/>
<accession>A0A2T3A1N0</accession>
<sequence>MDWLQIGIARGSTSTTHLYFNSRTSYKPQSAVAEGKSIAPALQSTTTAPLALSHGPHLERDFDTLNFPRANKDVHIPMTALQDHLQVLFVFSSGLTKHTDNPEGLCLFTHEFLDVFNKSSELLQIQFLSPPLSPTTVIITKPRIQISPKAACEHVVSLVHASTQQKHDWSRPLTPSSIQDVYMALMKTGHQYGWLSAASGSVTNEGFSNHVGTL</sequence>
<protein>
    <submittedName>
        <fullName evidence="1">Uncharacterized protein</fullName>
    </submittedName>
</protein>
<dbReference type="Proteomes" id="UP000241462">
    <property type="component" value="Unassembled WGS sequence"/>
</dbReference>
<proteinExistence type="predicted"/>
<dbReference type="EMBL" id="KZ678509">
    <property type="protein sequence ID" value="PSR81103.1"/>
    <property type="molecule type" value="Genomic_DNA"/>
</dbReference>
<keyword evidence="2" id="KW-1185">Reference proteome</keyword>
<gene>
    <name evidence="1" type="ORF">BD289DRAFT_439478</name>
</gene>
<evidence type="ECO:0000313" key="2">
    <source>
        <dbReference type="Proteomes" id="UP000241462"/>
    </source>
</evidence>
<organism evidence="1 2">
    <name type="scientific">Coniella lustricola</name>
    <dbReference type="NCBI Taxonomy" id="2025994"/>
    <lineage>
        <taxon>Eukaryota</taxon>
        <taxon>Fungi</taxon>
        <taxon>Dikarya</taxon>
        <taxon>Ascomycota</taxon>
        <taxon>Pezizomycotina</taxon>
        <taxon>Sordariomycetes</taxon>
        <taxon>Sordariomycetidae</taxon>
        <taxon>Diaporthales</taxon>
        <taxon>Schizoparmaceae</taxon>
        <taxon>Coniella</taxon>
    </lineage>
</organism>
<reference evidence="1 2" key="1">
    <citation type="journal article" date="2018" name="Mycol. Prog.">
        <title>Coniella lustricola, a new species from submerged detritus.</title>
        <authorList>
            <person name="Raudabaugh D.B."/>
            <person name="Iturriaga T."/>
            <person name="Carver A."/>
            <person name="Mondo S."/>
            <person name="Pangilinan J."/>
            <person name="Lipzen A."/>
            <person name="He G."/>
            <person name="Amirebrahimi M."/>
            <person name="Grigoriev I.V."/>
            <person name="Miller A.N."/>
        </authorList>
    </citation>
    <scope>NUCLEOTIDE SEQUENCE [LARGE SCALE GENOMIC DNA]</scope>
    <source>
        <strain evidence="1 2">B22-T-1</strain>
    </source>
</reference>
<dbReference type="InParanoid" id="A0A2T3A1N0"/>
<evidence type="ECO:0000313" key="1">
    <source>
        <dbReference type="EMBL" id="PSR81103.1"/>
    </source>
</evidence>